<dbReference type="GO" id="GO:0016787">
    <property type="term" value="F:hydrolase activity"/>
    <property type="evidence" value="ECO:0007669"/>
    <property type="project" value="UniProtKB-KW"/>
</dbReference>
<protein>
    <submittedName>
        <fullName evidence="3">Class A beta-lactamase-related serine hydrolase</fullName>
    </submittedName>
</protein>
<sequence>MGAEVSLRAVLDMQGLLWFERVTDACVTRSATRSGKDYSCLVARYALVRRLRIVTRRILQRSAAALAMVLAGVLAGCSDVSIPSPTALPLRPTEVADFETVELVELLQQLVDAGAPAALIEVRNGEEVWSEALGVASLKSELPAATNQTFRIASLTKPMVAAIVLQLVAEDEFELDSSVDELVPGVLGGAPAEVTVRQLLNHTSGLPEYVDALQPAGPRDLDTMLRTPHTDAELLALALAQPWLFAPGEGFAYSNSNYIALTMLIEQVTGVPLAESLRVRITEPLGLANTSLPEGEQLGDSHLRGYWVEDQLRVDVTDQQSSLWSGAGGVESTIGEIATFERALVTGRVVPSELLGEMLALGADGYGLGMQARVDSCPPGDAALLPFAEGLPTAGPDATGTATAEATVPETEAATEEAEPFDEFDPEATESVRVTNPPEPTSGSLMQSGEGPLAVQIGEPGYVYGHIGSGLGYRSLTFTSPDGVRQVTIAWTASPSDYGADPRMPIAYALADAALSVRC</sequence>
<feature type="compositionally biased region" description="Acidic residues" evidence="1">
    <location>
        <begin position="413"/>
        <end position="428"/>
    </location>
</feature>
<evidence type="ECO:0000259" key="2">
    <source>
        <dbReference type="Pfam" id="PF00144"/>
    </source>
</evidence>
<evidence type="ECO:0000313" key="3">
    <source>
        <dbReference type="EMBL" id="RRJ86991.1"/>
    </source>
</evidence>
<dbReference type="PANTHER" id="PTHR46825">
    <property type="entry name" value="D-ALANYL-D-ALANINE-CARBOXYPEPTIDASE/ENDOPEPTIDASE AMPH"/>
    <property type="match status" value="1"/>
</dbReference>
<keyword evidence="3" id="KW-0378">Hydrolase</keyword>
<feature type="region of interest" description="Disordered" evidence="1">
    <location>
        <begin position="393"/>
        <end position="448"/>
    </location>
</feature>
<dbReference type="PANTHER" id="PTHR46825:SF7">
    <property type="entry name" value="D-ALANYL-D-ALANINE CARBOXYPEPTIDASE"/>
    <property type="match status" value="1"/>
</dbReference>
<dbReference type="OrthoDB" id="9809635at2"/>
<feature type="compositionally biased region" description="Low complexity" evidence="1">
    <location>
        <begin position="393"/>
        <end position="412"/>
    </location>
</feature>
<name>A0A3P3VW08_9MICO</name>
<dbReference type="Proteomes" id="UP000274391">
    <property type="component" value="Unassembled WGS sequence"/>
</dbReference>
<dbReference type="EMBL" id="RQVS01000006">
    <property type="protein sequence ID" value="RRJ86991.1"/>
    <property type="molecule type" value="Genomic_DNA"/>
</dbReference>
<evidence type="ECO:0000256" key="1">
    <source>
        <dbReference type="SAM" id="MobiDB-lite"/>
    </source>
</evidence>
<dbReference type="Gene3D" id="3.40.710.10">
    <property type="entry name" value="DD-peptidase/beta-lactamase superfamily"/>
    <property type="match status" value="1"/>
</dbReference>
<dbReference type="InterPro" id="IPR012338">
    <property type="entry name" value="Beta-lactam/transpept-like"/>
</dbReference>
<dbReference type="SUPFAM" id="SSF56601">
    <property type="entry name" value="beta-lactamase/transpeptidase-like"/>
    <property type="match status" value="1"/>
</dbReference>
<dbReference type="InterPro" id="IPR001466">
    <property type="entry name" value="Beta-lactam-related"/>
</dbReference>
<organism evidence="3 4">
    <name type="scientific">Gulosibacter macacae</name>
    <dbReference type="NCBI Taxonomy" id="2488791"/>
    <lineage>
        <taxon>Bacteria</taxon>
        <taxon>Bacillati</taxon>
        <taxon>Actinomycetota</taxon>
        <taxon>Actinomycetes</taxon>
        <taxon>Micrococcales</taxon>
        <taxon>Microbacteriaceae</taxon>
        <taxon>Gulosibacter</taxon>
    </lineage>
</organism>
<gene>
    <name evidence="3" type="ORF">EG850_06200</name>
</gene>
<feature type="domain" description="Beta-lactamase-related" evidence="2">
    <location>
        <begin position="107"/>
        <end position="358"/>
    </location>
</feature>
<keyword evidence="4" id="KW-1185">Reference proteome</keyword>
<dbReference type="Pfam" id="PF00144">
    <property type="entry name" value="Beta-lactamase"/>
    <property type="match status" value="1"/>
</dbReference>
<reference evidence="3 4" key="1">
    <citation type="submission" date="2018-11" db="EMBL/GenBank/DDBJ databases">
        <title>YIM 102482-1 draft genome.</title>
        <authorList>
            <person name="Li G."/>
            <person name="Jiang Y."/>
        </authorList>
    </citation>
    <scope>NUCLEOTIDE SEQUENCE [LARGE SCALE GENOMIC DNA]</scope>
    <source>
        <strain evidence="3 4">YIM 102482-1</strain>
    </source>
</reference>
<evidence type="ECO:0000313" key="4">
    <source>
        <dbReference type="Proteomes" id="UP000274391"/>
    </source>
</evidence>
<proteinExistence type="predicted"/>
<dbReference type="InterPro" id="IPR050491">
    <property type="entry name" value="AmpC-like"/>
</dbReference>
<comment type="caution">
    <text evidence="3">The sequence shown here is derived from an EMBL/GenBank/DDBJ whole genome shotgun (WGS) entry which is preliminary data.</text>
</comment>
<dbReference type="AlphaFoldDB" id="A0A3P3VW08"/>
<accession>A0A3P3VW08</accession>